<reference evidence="12" key="1">
    <citation type="submission" date="2025-08" db="UniProtKB">
        <authorList>
            <consortium name="RefSeq"/>
        </authorList>
    </citation>
    <scope>IDENTIFICATION</scope>
    <source>
        <tissue evidence="12">Whole body</tissue>
    </source>
</reference>
<dbReference type="Gene3D" id="1.10.1380.10">
    <property type="entry name" value="Neutral endopeptidase , domain2"/>
    <property type="match status" value="1"/>
</dbReference>
<evidence type="ECO:0000259" key="10">
    <source>
        <dbReference type="Pfam" id="PF05649"/>
    </source>
</evidence>
<comment type="similarity">
    <text evidence="3">Belongs to the peptidase M13 family.</text>
</comment>
<feature type="domain" description="Peptidase M13 N-terminal" evidence="10">
    <location>
        <begin position="120"/>
        <end position="509"/>
    </location>
</feature>
<sequence length="776" mass="87921">MTNTMKQTVIKNPTWWKRRSTLERGLTVIAVCGILACIALAVALGVLAANPPSCTAPSRKEPVNSEGLPSTADALGGYENKKNTQVFDKGPFCEEGVCYTPECIHTASRLLTNMDLEVEPCDDFYDFACGGFLKSTTIPDDKTSVNTFTGISDDLQKQLRISIEEKSSPDEPKPFRLVKNLYKACMNKTLIEQQGLDPLLNILRKLGGWPVLEGGQWNEDAFNWKESVYKFREMGYSVDYFIDFSIGVDLKNSTKRIIDLDQASLGLSREYLSKGFDDKIVQAYYNYMVDIAVILGANKTDAMSELKESLEFEMNLANISLPNEKRRNATLLYNPMTVQELSNNYPSVPWKEYFNTLLAPNIQVDENEVVIVSVPSYITNLEKLLDSTPKRVQANYVMWRAAASSVSYLTDDIRKRQLQYSTALSGRTERESRWKECTDTVSGSLAISVGAMYVRKYFKEDAKKNAVEMVADIREEFTKILKKVDWMDDETRKSALKKAASMSSHIAYPDELLDDKKLEEFYEKLELTTDNYLEGILNLTLFGVEYSFSKLRKPVNKSDWVTHGRPAIVNAFYSSIENSIQFPAGILQGAFFSNDRPRYMNYGAIGFVIGHEITHGFDDQGRQFDKDGNLVDWWAPQTKENYLERAECIIHQYGNYTVEDVGLNLNGINTQGENIADNGGIKEAYLAYQEWVKRNHAEAKLPGLPYTPEQLFWISAANTWCSKYRPEAMKLRITTGFHSPGKFRVLGPLSNMEEFAKDFNCPVGSKMNPEKKCSVW</sequence>
<dbReference type="Gene3D" id="3.40.390.10">
    <property type="entry name" value="Collagenase (Catalytic Domain)"/>
    <property type="match status" value="1"/>
</dbReference>
<evidence type="ECO:0000313" key="11">
    <source>
        <dbReference type="Proteomes" id="UP000694925"/>
    </source>
</evidence>
<evidence type="ECO:0000256" key="3">
    <source>
        <dbReference type="ARBA" id="ARBA00007357"/>
    </source>
</evidence>
<keyword evidence="5" id="KW-0479">Metal-binding</keyword>
<keyword evidence="11" id="KW-1185">Reference proteome</keyword>
<dbReference type="RefSeq" id="XP_026670737.1">
    <property type="nucleotide sequence ID" value="XM_026814936.1"/>
</dbReference>
<name>A0AAJ7S3M6_9HYME</name>
<dbReference type="GO" id="GO:0004222">
    <property type="term" value="F:metalloendopeptidase activity"/>
    <property type="evidence" value="ECO:0007669"/>
    <property type="project" value="InterPro"/>
</dbReference>
<accession>A0AAJ7S3M6</accession>
<evidence type="ECO:0000256" key="2">
    <source>
        <dbReference type="ARBA" id="ARBA00004401"/>
    </source>
</evidence>
<dbReference type="InterPro" id="IPR000718">
    <property type="entry name" value="Peptidase_M13"/>
</dbReference>
<dbReference type="Proteomes" id="UP000694925">
    <property type="component" value="Unplaced"/>
</dbReference>
<evidence type="ECO:0000259" key="9">
    <source>
        <dbReference type="Pfam" id="PF01431"/>
    </source>
</evidence>
<evidence type="ECO:0000256" key="7">
    <source>
        <dbReference type="ARBA" id="ARBA00022833"/>
    </source>
</evidence>
<keyword evidence="4" id="KW-0645">Protease</keyword>
<evidence type="ECO:0000256" key="1">
    <source>
        <dbReference type="ARBA" id="ARBA00001947"/>
    </source>
</evidence>
<keyword evidence="6" id="KW-0378">Hydrolase</keyword>
<dbReference type="PANTHER" id="PTHR11733:SF224">
    <property type="entry name" value="NEPRILYSIN-2"/>
    <property type="match status" value="1"/>
</dbReference>
<protein>
    <submittedName>
        <fullName evidence="12">Neprilysin-2 isoform X1</fullName>
    </submittedName>
</protein>
<gene>
    <name evidence="12" type="primary">LOC108626563</name>
</gene>
<dbReference type="CTD" id="40588"/>
<dbReference type="AlphaFoldDB" id="A0AAJ7S3M6"/>
<evidence type="ECO:0000256" key="6">
    <source>
        <dbReference type="ARBA" id="ARBA00022801"/>
    </source>
</evidence>
<dbReference type="Pfam" id="PF05649">
    <property type="entry name" value="Peptidase_M13_N"/>
    <property type="match status" value="1"/>
</dbReference>
<dbReference type="GO" id="GO:0005886">
    <property type="term" value="C:plasma membrane"/>
    <property type="evidence" value="ECO:0007669"/>
    <property type="project" value="UniProtKB-SubCell"/>
</dbReference>
<keyword evidence="8" id="KW-0482">Metalloprotease</keyword>
<dbReference type="PANTHER" id="PTHR11733">
    <property type="entry name" value="ZINC METALLOPROTEASE FAMILY M13 NEPRILYSIN-RELATED"/>
    <property type="match status" value="1"/>
</dbReference>
<comment type="subcellular location">
    <subcellularLocation>
        <location evidence="2">Cell membrane</location>
        <topology evidence="2">Single-pass type II membrane protein</topology>
    </subcellularLocation>
</comment>
<evidence type="ECO:0000256" key="8">
    <source>
        <dbReference type="ARBA" id="ARBA00023049"/>
    </source>
</evidence>
<dbReference type="PROSITE" id="PS51885">
    <property type="entry name" value="NEPRILYSIN"/>
    <property type="match status" value="1"/>
</dbReference>
<dbReference type="InterPro" id="IPR008753">
    <property type="entry name" value="Peptidase_M13_N"/>
</dbReference>
<dbReference type="CDD" id="cd08662">
    <property type="entry name" value="M13"/>
    <property type="match status" value="1"/>
</dbReference>
<organism evidence="11 12">
    <name type="scientific">Ceratina calcarata</name>
    <dbReference type="NCBI Taxonomy" id="156304"/>
    <lineage>
        <taxon>Eukaryota</taxon>
        <taxon>Metazoa</taxon>
        <taxon>Ecdysozoa</taxon>
        <taxon>Arthropoda</taxon>
        <taxon>Hexapoda</taxon>
        <taxon>Insecta</taxon>
        <taxon>Pterygota</taxon>
        <taxon>Neoptera</taxon>
        <taxon>Endopterygota</taxon>
        <taxon>Hymenoptera</taxon>
        <taxon>Apocrita</taxon>
        <taxon>Aculeata</taxon>
        <taxon>Apoidea</taxon>
        <taxon>Anthophila</taxon>
        <taxon>Apidae</taxon>
        <taxon>Ceratina</taxon>
        <taxon>Zadontomerus</taxon>
    </lineage>
</organism>
<dbReference type="Pfam" id="PF01431">
    <property type="entry name" value="Peptidase_M13"/>
    <property type="match status" value="1"/>
</dbReference>
<dbReference type="PRINTS" id="PR00786">
    <property type="entry name" value="NEPRILYSIN"/>
</dbReference>
<evidence type="ECO:0000256" key="4">
    <source>
        <dbReference type="ARBA" id="ARBA00022670"/>
    </source>
</evidence>
<dbReference type="GO" id="GO:0046872">
    <property type="term" value="F:metal ion binding"/>
    <property type="evidence" value="ECO:0007669"/>
    <property type="project" value="UniProtKB-KW"/>
</dbReference>
<evidence type="ECO:0000313" key="12">
    <source>
        <dbReference type="RefSeq" id="XP_026670737.1"/>
    </source>
</evidence>
<dbReference type="GeneID" id="108626563"/>
<feature type="domain" description="Peptidase M13 C-terminal" evidence="9">
    <location>
        <begin position="570"/>
        <end position="775"/>
    </location>
</feature>
<dbReference type="InterPro" id="IPR042089">
    <property type="entry name" value="Peptidase_M13_dom_2"/>
</dbReference>
<evidence type="ECO:0000256" key="5">
    <source>
        <dbReference type="ARBA" id="ARBA00022723"/>
    </source>
</evidence>
<dbReference type="GO" id="GO:0016485">
    <property type="term" value="P:protein processing"/>
    <property type="evidence" value="ECO:0007669"/>
    <property type="project" value="TreeGrafter"/>
</dbReference>
<dbReference type="InterPro" id="IPR024079">
    <property type="entry name" value="MetalloPept_cat_dom_sf"/>
</dbReference>
<dbReference type="InterPro" id="IPR018497">
    <property type="entry name" value="Peptidase_M13_C"/>
</dbReference>
<comment type="cofactor">
    <cofactor evidence="1">
        <name>Zn(2+)</name>
        <dbReference type="ChEBI" id="CHEBI:29105"/>
    </cofactor>
</comment>
<dbReference type="SUPFAM" id="SSF55486">
    <property type="entry name" value="Metalloproteases ('zincins'), catalytic domain"/>
    <property type="match status" value="1"/>
</dbReference>
<proteinExistence type="inferred from homology"/>
<keyword evidence="7" id="KW-0862">Zinc</keyword>